<dbReference type="PROSITE" id="PS50893">
    <property type="entry name" value="ABC_TRANSPORTER_2"/>
    <property type="match status" value="1"/>
</dbReference>
<sequence length="238" mass="26309">MTYPQKQPLIELKEVTKVYGEGQAALQALRGINLTIYEGDFVAIMGPSGCGKSTCMNMLGCLDTPTSGRYLFRGVEIGSLSRNERALIRRHYLGFVFQGFNLLSRTSALENVELPLLYRGIPHLQRQKLAREALDAVGLTGWEHHTPSELSGGQQQRVAIARAIATSPMVLLADEPTGNLDSIRSKEIMELLASLNAERGITIMMVTHEQDMAEYATRTVRFRDGLIASDSRDVEVAQ</sequence>
<evidence type="ECO:0000256" key="1">
    <source>
        <dbReference type="ARBA" id="ARBA00022448"/>
    </source>
</evidence>
<gene>
    <name evidence="5" type="ORF">GXY80_10500</name>
</gene>
<evidence type="ECO:0000313" key="5">
    <source>
        <dbReference type="EMBL" id="NLW35893.1"/>
    </source>
</evidence>
<proteinExistence type="inferred from homology"/>
<dbReference type="GO" id="GO:0098796">
    <property type="term" value="C:membrane protein complex"/>
    <property type="evidence" value="ECO:0007669"/>
    <property type="project" value="UniProtKB-ARBA"/>
</dbReference>
<keyword evidence="1" id="KW-0813">Transport</keyword>
<reference evidence="5" key="2">
    <citation type="submission" date="2020-01" db="EMBL/GenBank/DDBJ databases">
        <authorList>
            <person name="Campanaro S."/>
        </authorList>
    </citation>
    <scope>NUCLEOTIDE SEQUENCE</scope>
    <source>
        <strain evidence="5">AS06rmzACSIP_7</strain>
    </source>
</reference>
<dbReference type="InterPro" id="IPR027417">
    <property type="entry name" value="P-loop_NTPase"/>
</dbReference>
<dbReference type="InterPro" id="IPR003439">
    <property type="entry name" value="ABC_transporter-like_ATP-bd"/>
</dbReference>
<dbReference type="PROSITE" id="PS00211">
    <property type="entry name" value="ABC_TRANSPORTER_1"/>
    <property type="match status" value="1"/>
</dbReference>
<name>A0A351U4T1_9BACT</name>
<keyword evidence="3 5" id="KW-0067">ATP-binding</keyword>
<dbReference type="EMBL" id="JAAYEE010000180">
    <property type="protein sequence ID" value="NLW35893.1"/>
    <property type="molecule type" value="Genomic_DNA"/>
</dbReference>
<dbReference type="Gene3D" id="3.40.50.300">
    <property type="entry name" value="P-loop containing nucleotide triphosphate hydrolases"/>
    <property type="match status" value="1"/>
</dbReference>
<evidence type="ECO:0000256" key="4">
    <source>
        <dbReference type="ARBA" id="ARBA00038388"/>
    </source>
</evidence>
<dbReference type="PANTHER" id="PTHR24220:SF86">
    <property type="entry name" value="ABC TRANSPORTER ABCH.1"/>
    <property type="match status" value="1"/>
</dbReference>
<dbReference type="Proteomes" id="UP000777265">
    <property type="component" value="Unassembled WGS sequence"/>
</dbReference>
<dbReference type="InterPro" id="IPR003593">
    <property type="entry name" value="AAA+_ATPase"/>
</dbReference>
<dbReference type="InterPro" id="IPR017911">
    <property type="entry name" value="MacB-like_ATP-bd"/>
</dbReference>
<evidence type="ECO:0000256" key="3">
    <source>
        <dbReference type="ARBA" id="ARBA00022840"/>
    </source>
</evidence>
<dbReference type="PANTHER" id="PTHR24220">
    <property type="entry name" value="IMPORT ATP-BINDING PROTEIN"/>
    <property type="match status" value="1"/>
</dbReference>
<dbReference type="SUPFAM" id="SSF52540">
    <property type="entry name" value="P-loop containing nucleoside triphosphate hydrolases"/>
    <property type="match status" value="1"/>
</dbReference>
<dbReference type="STRING" id="909663.GCA_000512235_01998"/>
<dbReference type="InterPro" id="IPR017871">
    <property type="entry name" value="ABC_transporter-like_CS"/>
</dbReference>
<evidence type="ECO:0000313" key="6">
    <source>
        <dbReference type="Proteomes" id="UP000777265"/>
    </source>
</evidence>
<evidence type="ECO:0000256" key="2">
    <source>
        <dbReference type="ARBA" id="ARBA00022741"/>
    </source>
</evidence>
<dbReference type="InterPro" id="IPR015854">
    <property type="entry name" value="ABC_transpr_LolD-like"/>
</dbReference>
<dbReference type="FunFam" id="3.40.50.300:FF:000032">
    <property type="entry name" value="Export ABC transporter ATP-binding protein"/>
    <property type="match status" value="1"/>
</dbReference>
<comment type="caution">
    <text evidence="5">The sequence shown here is derived from an EMBL/GenBank/DDBJ whole genome shotgun (WGS) entry which is preliminary data.</text>
</comment>
<dbReference type="GO" id="GO:0005524">
    <property type="term" value="F:ATP binding"/>
    <property type="evidence" value="ECO:0007669"/>
    <property type="project" value="UniProtKB-KW"/>
</dbReference>
<dbReference type="GO" id="GO:0005886">
    <property type="term" value="C:plasma membrane"/>
    <property type="evidence" value="ECO:0007669"/>
    <property type="project" value="TreeGrafter"/>
</dbReference>
<comment type="similarity">
    <text evidence="4">Belongs to the ABC transporter superfamily. Macrolide exporter (TC 3.A.1.122) family.</text>
</comment>
<keyword evidence="2" id="KW-0547">Nucleotide-binding</keyword>
<dbReference type="GO" id="GO:0022857">
    <property type="term" value="F:transmembrane transporter activity"/>
    <property type="evidence" value="ECO:0007669"/>
    <property type="project" value="TreeGrafter"/>
</dbReference>
<dbReference type="CDD" id="cd03255">
    <property type="entry name" value="ABC_MJ0796_LolCDE_FtsE"/>
    <property type="match status" value="1"/>
</dbReference>
<dbReference type="GO" id="GO:0016887">
    <property type="term" value="F:ATP hydrolysis activity"/>
    <property type="evidence" value="ECO:0007669"/>
    <property type="project" value="InterPro"/>
</dbReference>
<organism evidence="5 6">
    <name type="scientific">Syntrophorhabdus aromaticivorans</name>
    <dbReference type="NCBI Taxonomy" id="328301"/>
    <lineage>
        <taxon>Bacteria</taxon>
        <taxon>Pseudomonadati</taxon>
        <taxon>Thermodesulfobacteriota</taxon>
        <taxon>Syntrophorhabdia</taxon>
        <taxon>Syntrophorhabdales</taxon>
        <taxon>Syntrophorhabdaceae</taxon>
        <taxon>Syntrophorhabdus</taxon>
    </lineage>
</organism>
<dbReference type="SMART" id="SM00382">
    <property type="entry name" value="AAA"/>
    <property type="match status" value="1"/>
</dbReference>
<protein>
    <submittedName>
        <fullName evidence="5">ABC transporter ATP-binding protein</fullName>
    </submittedName>
</protein>
<dbReference type="AlphaFoldDB" id="A0A351U4T1"/>
<dbReference type="Pfam" id="PF00005">
    <property type="entry name" value="ABC_tran"/>
    <property type="match status" value="1"/>
</dbReference>
<reference evidence="5" key="1">
    <citation type="journal article" date="2020" name="Biotechnol. Biofuels">
        <title>New insights from the biogas microbiome by comprehensive genome-resolved metagenomics of nearly 1600 species originating from multiple anaerobic digesters.</title>
        <authorList>
            <person name="Campanaro S."/>
            <person name="Treu L."/>
            <person name="Rodriguez-R L.M."/>
            <person name="Kovalovszki A."/>
            <person name="Ziels R.M."/>
            <person name="Maus I."/>
            <person name="Zhu X."/>
            <person name="Kougias P.G."/>
            <person name="Basile A."/>
            <person name="Luo G."/>
            <person name="Schluter A."/>
            <person name="Konstantinidis K.T."/>
            <person name="Angelidaki I."/>
        </authorList>
    </citation>
    <scope>NUCLEOTIDE SEQUENCE</scope>
    <source>
        <strain evidence="5">AS06rmzACSIP_7</strain>
    </source>
</reference>
<accession>A0A351U4T1</accession>